<protein>
    <recommendedName>
        <fullName evidence="4">Probable 2-phosphosulfolactate phosphatase</fullName>
        <ecNumber evidence="3">3.1.3.71</ecNumber>
    </recommendedName>
</protein>
<dbReference type="GO" id="GO:0050532">
    <property type="term" value="F:2-phosphosulfolactate phosphatase activity"/>
    <property type="evidence" value="ECO:0007669"/>
    <property type="project" value="UniProtKB-EC"/>
</dbReference>
<dbReference type="RefSeq" id="WP_015255880.1">
    <property type="nucleotide sequence ID" value="NC_019897.1"/>
</dbReference>
<dbReference type="Proteomes" id="UP000010795">
    <property type="component" value="Chromosome"/>
</dbReference>
<dbReference type="STRING" id="717605.Theco_3083"/>
<comment type="similarity">
    <text evidence="2">Belongs to the ComB family.</text>
</comment>
<evidence type="ECO:0000256" key="2">
    <source>
        <dbReference type="ARBA" id="ARBA00009997"/>
    </source>
</evidence>
<dbReference type="PANTHER" id="PTHR37311:SF1">
    <property type="entry name" value="2-PHOSPHOSULFOLACTATE PHOSPHATASE-RELATED"/>
    <property type="match status" value="1"/>
</dbReference>
<dbReference type="PANTHER" id="PTHR37311">
    <property type="entry name" value="2-PHOSPHOSULFOLACTATE PHOSPHATASE-RELATED"/>
    <property type="match status" value="1"/>
</dbReference>
<dbReference type="HOGENOM" id="CLU_094942_0_0_9"/>
<dbReference type="EMBL" id="CP003255">
    <property type="protein sequence ID" value="AGA59142.1"/>
    <property type="molecule type" value="Genomic_DNA"/>
</dbReference>
<keyword evidence="5 8" id="KW-0378">Hydrolase</keyword>
<evidence type="ECO:0000313" key="9">
    <source>
        <dbReference type="Proteomes" id="UP000010795"/>
    </source>
</evidence>
<evidence type="ECO:0000313" key="8">
    <source>
        <dbReference type="EMBL" id="AGA59142.1"/>
    </source>
</evidence>
<evidence type="ECO:0000256" key="7">
    <source>
        <dbReference type="ARBA" id="ARBA00033711"/>
    </source>
</evidence>
<dbReference type="Gene3D" id="3.90.1560.10">
    <property type="entry name" value="ComB-like"/>
    <property type="match status" value="1"/>
</dbReference>
<dbReference type="GO" id="GO:0000287">
    <property type="term" value="F:magnesium ion binding"/>
    <property type="evidence" value="ECO:0007669"/>
    <property type="project" value="InterPro"/>
</dbReference>
<accession>L0EH71</accession>
<evidence type="ECO:0000256" key="5">
    <source>
        <dbReference type="ARBA" id="ARBA00022801"/>
    </source>
</evidence>
<proteinExistence type="inferred from homology"/>
<dbReference type="KEGG" id="tco:Theco_3083"/>
<dbReference type="InterPro" id="IPR036702">
    <property type="entry name" value="ComB-like_sf"/>
</dbReference>
<dbReference type="SUPFAM" id="SSF142823">
    <property type="entry name" value="ComB-like"/>
    <property type="match status" value="1"/>
</dbReference>
<comment type="catalytic activity">
    <reaction evidence="7">
        <text>(2R)-O-phospho-3-sulfolactate + H2O = (2R)-3-sulfolactate + phosphate</text>
        <dbReference type="Rhea" id="RHEA:23416"/>
        <dbReference type="ChEBI" id="CHEBI:15377"/>
        <dbReference type="ChEBI" id="CHEBI:15597"/>
        <dbReference type="ChEBI" id="CHEBI:43474"/>
        <dbReference type="ChEBI" id="CHEBI:58738"/>
        <dbReference type="EC" id="3.1.3.71"/>
    </reaction>
</comment>
<reference evidence="9" key="1">
    <citation type="submission" date="2012-01" db="EMBL/GenBank/DDBJ databases">
        <title>Complete sequence of chromosome of Thermobacillus composti KWC4.</title>
        <authorList>
            <person name="Lucas S."/>
            <person name="Han J."/>
            <person name="Lapidus A."/>
            <person name="Cheng J.-F."/>
            <person name="Goodwin L."/>
            <person name="Pitluck S."/>
            <person name="Peters L."/>
            <person name="Ovchinnikova G."/>
            <person name="Teshima H."/>
            <person name="Detter J.C."/>
            <person name="Han C."/>
            <person name="Tapia R."/>
            <person name="Land M."/>
            <person name="Hauser L."/>
            <person name="Kyrpides N."/>
            <person name="Ivanova N."/>
            <person name="Pagani I."/>
            <person name="Anderson I."/>
            <person name="Woyke T."/>
        </authorList>
    </citation>
    <scope>NUCLEOTIDE SEQUENCE [LARGE SCALE GENOMIC DNA]</scope>
    <source>
        <strain evidence="9">DSM 18247 / JCM 13945 / KWC4</strain>
    </source>
</reference>
<dbReference type="InterPro" id="IPR005238">
    <property type="entry name" value="ComB-like"/>
</dbReference>
<comment type="cofactor">
    <cofactor evidence="1">
        <name>Mg(2+)</name>
        <dbReference type="ChEBI" id="CHEBI:18420"/>
    </cofactor>
</comment>
<keyword evidence="9" id="KW-1185">Reference proteome</keyword>
<gene>
    <name evidence="8" type="ordered locus">Theco_3083</name>
</gene>
<evidence type="ECO:0000256" key="1">
    <source>
        <dbReference type="ARBA" id="ARBA00001946"/>
    </source>
</evidence>
<sequence>MSWFDQSPYEIKVEWGERGAREAANRGDIVIIVDVLSFSSTVVTAVEHGAEIWPFRPPVDEEAKAYAERLRAELVLGRAEAQRFGGHSLSPLSFTPADHGRRYVLCSLNGASCVRMAERVPALLVGSLLNASAVAAAANRLKRELNANITVVPCGEKWPDARENENRLRPGIEDYLGAGMILSRLEGSKSPEAEVCIGAYEASGTKLAELVWDSASGRELREKGFEQDVLYCARTDICSVVPVLRGGRFADANGEAGG</sequence>
<name>L0EH71_THECK</name>
<dbReference type="Pfam" id="PF04029">
    <property type="entry name" value="2-ph_phosp"/>
    <property type="match status" value="1"/>
</dbReference>
<dbReference type="AlphaFoldDB" id="L0EH71"/>
<evidence type="ECO:0000256" key="6">
    <source>
        <dbReference type="ARBA" id="ARBA00022842"/>
    </source>
</evidence>
<dbReference type="eggNOG" id="COG2045">
    <property type="taxonomic scope" value="Bacteria"/>
</dbReference>
<evidence type="ECO:0000256" key="3">
    <source>
        <dbReference type="ARBA" id="ARBA00012953"/>
    </source>
</evidence>
<dbReference type="EC" id="3.1.3.71" evidence="3"/>
<keyword evidence="6" id="KW-0460">Magnesium</keyword>
<organism evidence="8 9">
    <name type="scientific">Thermobacillus composti (strain DSM 18247 / JCM 13945 / KWC4)</name>
    <dbReference type="NCBI Taxonomy" id="717605"/>
    <lineage>
        <taxon>Bacteria</taxon>
        <taxon>Bacillati</taxon>
        <taxon>Bacillota</taxon>
        <taxon>Bacilli</taxon>
        <taxon>Bacillales</taxon>
        <taxon>Paenibacillaceae</taxon>
        <taxon>Thermobacillus</taxon>
    </lineage>
</organism>
<dbReference type="GO" id="GO:0050545">
    <property type="term" value="F:sulfopyruvate decarboxylase activity"/>
    <property type="evidence" value="ECO:0007669"/>
    <property type="project" value="TreeGrafter"/>
</dbReference>
<evidence type="ECO:0000256" key="4">
    <source>
        <dbReference type="ARBA" id="ARBA00021948"/>
    </source>
</evidence>
<dbReference type="OrthoDB" id="4913at2"/>